<dbReference type="EMBL" id="CP095071">
    <property type="protein sequence ID" value="UOQ83697.1"/>
    <property type="molecule type" value="Genomic_DNA"/>
</dbReference>
<proteinExistence type="predicted"/>
<dbReference type="Proteomes" id="UP000831537">
    <property type="component" value="Chromosome"/>
</dbReference>
<evidence type="ECO:0008006" key="3">
    <source>
        <dbReference type="Google" id="ProtNLM"/>
    </source>
</evidence>
<organism evidence="1 2">
    <name type="scientific">Gracilibacillus salinarum</name>
    <dbReference type="NCBI Taxonomy" id="2932255"/>
    <lineage>
        <taxon>Bacteria</taxon>
        <taxon>Bacillati</taxon>
        <taxon>Bacillota</taxon>
        <taxon>Bacilli</taxon>
        <taxon>Bacillales</taxon>
        <taxon>Bacillaceae</taxon>
        <taxon>Gracilibacillus</taxon>
    </lineage>
</organism>
<evidence type="ECO:0000313" key="1">
    <source>
        <dbReference type="EMBL" id="UOQ83697.1"/>
    </source>
</evidence>
<evidence type="ECO:0000313" key="2">
    <source>
        <dbReference type="Proteomes" id="UP000831537"/>
    </source>
</evidence>
<dbReference type="RefSeq" id="WP_244740784.1">
    <property type="nucleotide sequence ID" value="NZ_CP095071.1"/>
</dbReference>
<accession>A0ABY4GHG5</accession>
<protein>
    <recommendedName>
        <fullName evidence="3">Spore coat protein</fullName>
    </recommendedName>
</protein>
<keyword evidence="2" id="KW-1185">Reference proteome</keyword>
<reference evidence="1 2" key="1">
    <citation type="submission" date="2022-04" db="EMBL/GenBank/DDBJ databases">
        <title>Gracilibacillus sp. isolated from saltern.</title>
        <authorList>
            <person name="Won M."/>
            <person name="Lee C.-M."/>
            <person name="Woen H.-Y."/>
            <person name="Kwon S.-W."/>
        </authorList>
    </citation>
    <scope>NUCLEOTIDE SEQUENCE [LARGE SCALE GENOMIC DNA]</scope>
    <source>
        <strain evidence="1 2">SSPM10-3</strain>
    </source>
</reference>
<sequence length="95" mass="10745">MESMNKELNKLSKSIAGFTVRNVLQKHNITSDESIINKLSGEQREELRNIAENLDSLVNDFVANNNQESVEKGAESVESPIRELMKKINKKESGR</sequence>
<name>A0ABY4GHG5_9BACI</name>
<gene>
    <name evidence="1" type="ORF">MUN87_13125</name>
</gene>